<dbReference type="InterPro" id="IPR005630">
    <property type="entry name" value="Terpene_synthase_metal-bd"/>
</dbReference>
<keyword evidence="5" id="KW-0460">Magnesium</keyword>
<evidence type="ECO:0000256" key="3">
    <source>
        <dbReference type="ARBA" id="ARBA00013103"/>
    </source>
</evidence>
<dbReference type="InterPro" id="IPR050148">
    <property type="entry name" value="Terpene_synthase-like"/>
</dbReference>
<dbReference type="FunFam" id="1.10.600.10:FF:000007">
    <property type="entry name" value="Isoprene synthase, chloroplastic"/>
    <property type="match status" value="1"/>
</dbReference>
<protein>
    <recommendedName>
        <fullName evidence="3">(+)-delta-cadinene synthase</fullName>
        <ecNumber evidence="3">4.2.3.13</ecNumber>
    </recommendedName>
</protein>
<feature type="domain" description="Terpene synthase metal-binding" evidence="8">
    <location>
        <begin position="649"/>
        <end position="887"/>
    </location>
</feature>
<dbReference type="EMBL" id="AWWV01014554">
    <property type="protein sequence ID" value="OMO55880.1"/>
    <property type="molecule type" value="Genomic_DNA"/>
</dbReference>
<dbReference type="InterPro" id="IPR044814">
    <property type="entry name" value="Terpene_cyclase_plant_C1"/>
</dbReference>
<dbReference type="FunFam" id="1.50.10.130:FF:000001">
    <property type="entry name" value="Isoprene synthase, chloroplastic"/>
    <property type="match status" value="1"/>
</dbReference>
<evidence type="ECO:0000256" key="6">
    <source>
        <dbReference type="ARBA" id="ARBA00023239"/>
    </source>
</evidence>
<dbReference type="Pfam" id="PF01397">
    <property type="entry name" value="Terpene_synth"/>
    <property type="match status" value="2"/>
</dbReference>
<dbReference type="STRING" id="210143.A0A1R3GCY9"/>
<dbReference type="GO" id="GO:0000287">
    <property type="term" value="F:magnesium ion binding"/>
    <property type="evidence" value="ECO:0007669"/>
    <property type="project" value="InterPro"/>
</dbReference>
<dbReference type="Gramene" id="OMO55880">
    <property type="protein sequence ID" value="OMO55880"/>
    <property type="gene ID" value="CCACVL1_26936"/>
</dbReference>
<organism evidence="9 10">
    <name type="scientific">Corchorus capsularis</name>
    <name type="common">Jute</name>
    <dbReference type="NCBI Taxonomy" id="210143"/>
    <lineage>
        <taxon>Eukaryota</taxon>
        <taxon>Viridiplantae</taxon>
        <taxon>Streptophyta</taxon>
        <taxon>Embryophyta</taxon>
        <taxon>Tracheophyta</taxon>
        <taxon>Spermatophyta</taxon>
        <taxon>Magnoliopsida</taxon>
        <taxon>eudicotyledons</taxon>
        <taxon>Gunneridae</taxon>
        <taxon>Pentapetalae</taxon>
        <taxon>rosids</taxon>
        <taxon>malvids</taxon>
        <taxon>Malvales</taxon>
        <taxon>Malvaceae</taxon>
        <taxon>Grewioideae</taxon>
        <taxon>Apeibeae</taxon>
        <taxon>Corchorus</taxon>
    </lineage>
</organism>
<dbReference type="InterPro" id="IPR036965">
    <property type="entry name" value="Terpene_synth_N_sf"/>
</dbReference>
<feature type="domain" description="Terpene synthase metal-binding" evidence="8">
    <location>
        <begin position="298"/>
        <end position="379"/>
    </location>
</feature>
<dbReference type="InterPro" id="IPR034741">
    <property type="entry name" value="Terpene_cyclase-like_1_C"/>
</dbReference>
<dbReference type="GO" id="GO:0047461">
    <property type="term" value="F:(+)-delta-cadinene synthase activity"/>
    <property type="evidence" value="ECO:0007669"/>
    <property type="project" value="UniProtKB-EC"/>
</dbReference>
<feature type="domain" description="Terpene synthase N-terminal" evidence="7">
    <location>
        <begin position="61"/>
        <end position="164"/>
    </location>
</feature>
<comment type="function">
    <text evidence="2">Responsible for the cyclization of trans,trans-farnesyl diphosphate (FPP) to (+)-delta cadinene.</text>
</comment>
<dbReference type="GO" id="GO:0016102">
    <property type="term" value="P:diterpenoid biosynthetic process"/>
    <property type="evidence" value="ECO:0007669"/>
    <property type="project" value="InterPro"/>
</dbReference>
<dbReference type="CDD" id="cd00684">
    <property type="entry name" value="Terpene_cyclase_plant_C1"/>
    <property type="match status" value="1"/>
</dbReference>
<proteinExistence type="predicted"/>
<evidence type="ECO:0000313" key="9">
    <source>
        <dbReference type="EMBL" id="OMO55880.1"/>
    </source>
</evidence>
<dbReference type="InterPro" id="IPR008949">
    <property type="entry name" value="Isoprenoid_synthase_dom_sf"/>
</dbReference>
<dbReference type="SFLD" id="SFLDG01019">
    <property type="entry name" value="Terpene_Cyclase_Like_1_C_Termi"/>
    <property type="match status" value="1"/>
</dbReference>
<keyword evidence="6" id="KW-0456">Lyase</keyword>
<evidence type="ECO:0000313" key="10">
    <source>
        <dbReference type="Proteomes" id="UP000188268"/>
    </source>
</evidence>
<evidence type="ECO:0000256" key="4">
    <source>
        <dbReference type="ARBA" id="ARBA00022723"/>
    </source>
</evidence>
<feature type="domain" description="Terpene synthase metal-binding" evidence="8">
    <location>
        <begin position="258"/>
        <end position="297"/>
    </location>
</feature>
<feature type="domain" description="Terpene synthase N-terminal" evidence="7">
    <location>
        <begin position="416"/>
        <end position="592"/>
    </location>
</feature>
<dbReference type="InterPro" id="IPR008930">
    <property type="entry name" value="Terpenoid_cyclase/PrenylTrfase"/>
</dbReference>
<evidence type="ECO:0000256" key="1">
    <source>
        <dbReference type="ARBA" id="ARBA00001946"/>
    </source>
</evidence>
<evidence type="ECO:0000256" key="2">
    <source>
        <dbReference type="ARBA" id="ARBA00002383"/>
    </source>
</evidence>
<evidence type="ECO:0000259" key="7">
    <source>
        <dbReference type="Pfam" id="PF01397"/>
    </source>
</evidence>
<dbReference type="SUPFAM" id="SSF48576">
    <property type="entry name" value="Terpenoid synthases"/>
    <property type="match status" value="2"/>
</dbReference>
<evidence type="ECO:0000256" key="5">
    <source>
        <dbReference type="ARBA" id="ARBA00022842"/>
    </source>
</evidence>
<dbReference type="PANTHER" id="PTHR31225:SF9">
    <property type="entry name" value="TERPENE SYNTHASE 10"/>
    <property type="match status" value="1"/>
</dbReference>
<accession>A0A1R3GCY9</accession>
<dbReference type="Gene3D" id="1.10.600.10">
    <property type="entry name" value="Farnesyl Diphosphate Synthase"/>
    <property type="match status" value="3"/>
</dbReference>
<dbReference type="Proteomes" id="UP000188268">
    <property type="component" value="Unassembled WGS sequence"/>
</dbReference>
<dbReference type="Pfam" id="PF03936">
    <property type="entry name" value="Terpene_synth_C"/>
    <property type="match status" value="3"/>
</dbReference>
<reference evidence="9 10" key="1">
    <citation type="submission" date="2013-09" db="EMBL/GenBank/DDBJ databases">
        <title>Corchorus capsularis genome sequencing.</title>
        <authorList>
            <person name="Alam M."/>
            <person name="Haque M.S."/>
            <person name="Islam M.S."/>
            <person name="Emdad E.M."/>
            <person name="Islam M.M."/>
            <person name="Ahmed B."/>
            <person name="Halim A."/>
            <person name="Hossen Q.M.M."/>
            <person name="Hossain M.Z."/>
            <person name="Ahmed R."/>
            <person name="Khan M.M."/>
            <person name="Islam R."/>
            <person name="Rashid M.M."/>
            <person name="Khan S.A."/>
            <person name="Rahman M.S."/>
            <person name="Alam M."/>
        </authorList>
    </citation>
    <scope>NUCLEOTIDE SEQUENCE [LARGE SCALE GENOMIC DNA]</scope>
    <source>
        <strain evidence="10">cv. CVL-1</strain>
        <tissue evidence="9">Whole seedling</tissue>
    </source>
</reference>
<keyword evidence="4" id="KW-0479">Metal-binding</keyword>
<dbReference type="OMA" id="IMDTWKK"/>
<dbReference type="InterPro" id="IPR001906">
    <property type="entry name" value="Terpene_synth_N"/>
</dbReference>
<comment type="cofactor">
    <cofactor evidence="1">
        <name>Mg(2+)</name>
        <dbReference type="ChEBI" id="CHEBI:18420"/>
    </cofactor>
</comment>
<dbReference type="SUPFAM" id="SSF48239">
    <property type="entry name" value="Terpenoid cyclases/Protein prenyltransferases"/>
    <property type="match status" value="2"/>
</dbReference>
<sequence length="945" mass="109563">MSLLPFTSVPSFIRIYNKGNIGSNVNSFINVPQTRKVVAVTAKVDQEITATRRSANYHPTIWEYDYIQSLNSDYLGESCNERAVKLVGEVRMMLHKVMDPLEKLELVDNLQRLGLSYHFEDEIKTILEGTVRADQRNFARKKDNLYATALEFRLLRQHGYKVTQGETILKRARDFATKNLKEYAKQNKNKPLTKLVDHTLELALHWRTPRLEARCFIDVYERQKDRYNIVLELAKLDFNMVQAVHLDDLRYVSQWWRDIGIGEKLTFARDRLMTNFLWTVGVASDPQFGYARRILTKWANLCKAYLVEAKWYYSGYTPTFKEYMENARISISAPVLLSYVYFLTTSSISKECLECLMESSGVIYCTSMILRLTDDLATSLTSISFMAPHQATQCVATTKVSDQTIVRRSANYHPAIWEDDYIQSLKSNYKGGELRAMELVAEVRILMVEQVVDPLKQLELVDTLQRLGLSYHFENETKKILESLRAESDDDCNMAWKKDDLYATALAFRLLRKHGYKVTQEVFSGFMDEKGNYKACLCEDWKGLLSLYEASYLLGEGESILENARDFAAKHLREYVKQNKNEEVSMVVEHALELPLHWRMPRLETRWFIDVYERRNDRNLIVLELAKLDFNLVQAVHQDDLRYLSNWWKDLCLGEKMTFARDRLMENFLWAVGVATHPSLGKCRRILTKVGALITIIDDIYDVYGTMDELVLFTEAVQRWDTSTMELLPEYMKICFLALFNSINETAFDILKEQGINTIPLLKKMWADLCKAYLLEAKWYYSGYKPTLQEYIDNGFISVSFPVILAHAYLATNSIRKECFKYFTEYSDMIKFASVIGRLGDDLGTSSDELKRGDVPKSIQCYMHQSGASEVEARQQIAELIDSTWKKINNQEQIADQFSFSETFMQIAVDLPRMGHCMYQHGDGHGIGYRETKDRILSLIVFPIP</sequence>
<dbReference type="OrthoDB" id="1936865at2759"/>
<keyword evidence="10" id="KW-1185">Reference proteome</keyword>
<dbReference type="EC" id="4.2.3.13" evidence="3"/>
<gene>
    <name evidence="9" type="ORF">CCACVL1_26936</name>
</gene>
<evidence type="ECO:0000259" key="8">
    <source>
        <dbReference type="Pfam" id="PF03936"/>
    </source>
</evidence>
<dbReference type="Gene3D" id="1.50.10.130">
    <property type="entry name" value="Terpene synthase, N-terminal domain"/>
    <property type="match status" value="3"/>
</dbReference>
<dbReference type="SFLD" id="SFLDS00005">
    <property type="entry name" value="Isoprenoid_Synthase_Type_I"/>
    <property type="match status" value="1"/>
</dbReference>
<comment type="caution">
    <text evidence="9">The sequence shown here is derived from an EMBL/GenBank/DDBJ whole genome shotgun (WGS) entry which is preliminary data.</text>
</comment>
<name>A0A1R3GCY9_COCAP</name>
<dbReference type="AlphaFoldDB" id="A0A1R3GCY9"/>
<dbReference type="SFLD" id="SFLDG01014">
    <property type="entry name" value="Terpene_Cyclase_Like_1_N-term"/>
    <property type="match status" value="1"/>
</dbReference>
<dbReference type="PANTHER" id="PTHR31225">
    <property type="entry name" value="OS04G0344100 PROTEIN-RELATED"/>
    <property type="match status" value="1"/>
</dbReference>